<evidence type="ECO:0000256" key="2">
    <source>
        <dbReference type="ARBA" id="ARBA00023125"/>
    </source>
</evidence>
<comment type="caution">
    <text evidence="4">The sequence shown here is derived from an EMBL/GenBank/DDBJ whole genome shotgun (WGS) entry which is preliminary data.</text>
</comment>
<dbReference type="AlphaFoldDB" id="A0A9E2SDK4"/>
<proteinExistence type="predicted"/>
<evidence type="ECO:0000313" key="5">
    <source>
        <dbReference type="Proteomes" id="UP000812270"/>
    </source>
</evidence>
<dbReference type="InterPro" id="IPR005650">
    <property type="entry name" value="BlaI_family"/>
</dbReference>
<dbReference type="GO" id="GO:0045892">
    <property type="term" value="P:negative regulation of DNA-templated transcription"/>
    <property type="evidence" value="ECO:0007669"/>
    <property type="project" value="InterPro"/>
</dbReference>
<dbReference type="PIRSF" id="PIRSF019455">
    <property type="entry name" value="CopR_AtkY"/>
    <property type="match status" value="1"/>
</dbReference>
<protein>
    <submittedName>
        <fullName evidence="4">BlaI/MecI/CopY family transcriptional regulator</fullName>
    </submittedName>
</protein>
<dbReference type="RefSeq" id="WP_217792321.1">
    <property type="nucleotide sequence ID" value="NZ_JAHSPG010000012.1"/>
</dbReference>
<evidence type="ECO:0000256" key="3">
    <source>
        <dbReference type="ARBA" id="ARBA00023163"/>
    </source>
</evidence>
<sequence length="123" mass="13890">MKSLTKAEEQIMLILWQLGKGFLKDILQNHPEPQPHSNTVATVLKVLGEKGFVTTEVHGRNNLYIPAVSKEAYGKKTVNQVVKGYFENSPSKLLSHFVNEKKISTEELEQLLNQIKSSKKNSK</sequence>
<dbReference type="Proteomes" id="UP000812270">
    <property type="component" value="Unassembled WGS sequence"/>
</dbReference>
<name>A0A9E2SDK4_9BACT</name>
<gene>
    <name evidence="4" type="ORF">KTO63_15705</name>
</gene>
<keyword evidence="3" id="KW-0804">Transcription</keyword>
<evidence type="ECO:0000256" key="1">
    <source>
        <dbReference type="ARBA" id="ARBA00023015"/>
    </source>
</evidence>
<keyword evidence="1" id="KW-0805">Transcription regulation</keyword>
<accession>A0A9E2SDK4</accession>
<organism evidence="4 5">
    <name type="scientific">Pinibacter aurantiacus</name>
    <dbReference type="NCBI Taxonomy" id="2851599"/>
    <lineage>
        <taxon>Bacteria</taxon>
        <taxon>Pseudomonadati</taxon>
        <taxon>Bacteroidota</taxon>
        <taxon>Chitinophagia</taxon>
        <taxon>Chitinophagales</taxon>
        <taxon>Chitinophagaceae</taxon>
        <taxon>Pinibacter</taxon>
    </lineage>
</organism>
<dbReference type="Pfam" id="PF03965">
    <property type="entry name" value="Penicillinase_R"/>
    <property type="match status" value="1"/>
</dbReference>
<evidence type="ECO:0000313" key="4">
    <source>
        <dbReference type="EMBL" id="MBV4358610.1"/>
    </source>
</evidence>
<reference evidence="4" key="1">
    <citation type="submission" date="2021-06" db="EMBL/GenBank/DDBJ databases">
        <authorList>
            <person name="Huq M.A."/>
        </authorList>
    </citation>
    <scope>NUCLEOTIDE SEQUENCE</scope>
    <source>
        <strain evidence="4">MAH-26</strain>
    </source>
</reference>
<keyword evidence="5" id="KW-1185">Reference proteome</keyword>
<dbReference type="EMBL" id="JAHSPG010000012">
    <property type="protein sequence ID" value="MBV4358610.1"/>
    <property type="molecule type" value="Genomic_DNA"/>
</dbReference>
<dbReference type="GO" id="GO:0003677">
    <property type="term" value="F:DNA binding"/>
    <property type="evidence" value="ECO:0007669"/>
    <property type="project" value="UniProtKB-KW"/>
</dbReference>
<keyword evidence="2" id="KW-0238">DNA-binding</keyword>